<feature type="non-terminal residue" evidence="2">
    <location>
        <position position="1"/>
    </location>
</feature>
<comment type="caution">
    <text evidence="2">The sequence shown here is derived from an EMBL/GenBank/DDBJ whole genome shotgun (WGS) entry which is preliminary data.</text>
</comment>
<evidence type="ECO:0000313" key="2">
    <source>
        <dbReference type="EMBL" id="CAG8518533.1"/>
    </source>
</evidence>
<organism evidence="2 3">
    <name type="scientific">Paraglomus occultum</name>
    <dbReference type="NCBI Taxonomy" id="144539"/>
    <lineage>
        <taxon>Eukaryota</taxon>
        <taxon>Fungi</taxon>
        <taxon>Fungi incertae sedis</taxon>
        <taxon>Mucoromycota</taxon>
        <taxon>Glomeromycotina</taxon>
        <taxon>Glomeromycetes</taxon>
        <taxon>Paraglomerales</taxon>
        <taxon>Paraglomeraceae</taxon>
        <taxon>Paraglomus</taxon>
    </lineage>
</organism>
<accession>A0A9N9A5P0</accession>
<reference evidence="2" key="1">
    <citation type="submission" date="2021-06" db="EMBL/GenBank/DDBJ databases">
        <authorList>
            <person name="Kallberg Y."/>
            <person name="Tangrot J."/>
            <person name="Rosling A."/>
        </authorList>
    </citation>
    <scope>NUCLEOTIDE SEQUENCE</scope>
    <source>
        <strain evidence="2">IA702</strain>
    </source>
</reference>
<feature type="region of interest" description="Disordered" evidence="1">
    <location>
        <begin position="1"/>
        <end position="27"/>
    </location>
</feature>
<proteinExistence type="predicted"/>
<keyword evidence="3" id="KW-1185">Reference proteome</keyword>
<dbReference type="Proteomes" id="UP000789572">
    <property type="component" value="Unassembled WGS sequence"/>
</dbReference>
<name>A0A9N9A5P0_9GLOM</name>
<gene>
    <name evidence="2" type="ORF">POCULU_LOCUS3445</name>
</gene>
<dbReference type="AlphaFoldDB" id="A0A9N9A5P0"/>
<sequence length="75" mass="7603">GGCGGGQYGSLQYDGKPSVEQHGGDAWHSLLGHADAGQVTLEQGGCGGGQYGSLQYDDVGQPLGYCPQHGSSQHV</sequence>
<dbReference type="EMBL" id="CAJVPJ010000382">
    <property type="protein sequence ID" value="CAG8518533.1"/>
    <property type="molecule type" value="Genomic_DNA"/>
</dbReference>
<protein>
    <submittedName>
        <fullName evidence="2">675_t:CDS:1</fullName>
    </submittedName>
</protein>
<evidence type="ECO:0000256" key="1">
    <source>
        <dbReference type="SAM" id="MobiDB-lite"/>
    </source>
</evidence>
<evidence type="ECO:0000313" key="3">
    <source>
        <dbReference type="Proteomes" id="UP000789572"/>
    </source>
</evidence>